<dbReference type="GO" id="GO:0008360">
    <property type="term" value="P:regulation of cell shape"/>
    <property type="evidence" value="ECO:0007669"/>
    <property type="project" value="UniProtKB-KW"/>
</dbReference>
<evidence type="ECO:0000256" key="10">
    <source>
        <dbReference type="ARBA" id="ARBA00023316"/>
    </source>
</evidence>
<dbReference type="InterPro" id="IPR011812">
    <property type="entry name" value="Pep_trsgly"/>
</dbReference>
<dbReference type="Pfam" id="PF00912">
    <property type="entry name" value="Transgly"/>
    <property type="match status" value="1"/>
</dbReference>
<dbReference type="EMBL" id="MIPT01000001">
    <property type="protein sequence ID" value="OHT20524.1"/>
    <property type="molecule type" value="Genomic_DNA"/>
</dbReference>
<keyword evidence="1 11" id="KW-1003">Cell membrane</keyword>
<keyword evidence="14" id="KW-1185">Reference proteome</keyword>
<dbReference type="GO" id="GO:0071555">
    <property type="term" value="P:cell wall organization"/>
    <property type="evidence" value="ECO:0007669"/>
    <property type="project" value="UniProtKB-KW"/>
</dbReference>
<feature type="domain" description="Glycosyl transferase family 51" evidence="12">
    <location>
        <begin position="64"/>
        <end position="222"/>
    </location>
</feature>
<evidence type="ECO:0000256" key="7">
    <source>
        <dbReference type="ARBA" id="ARBA00022984"/>
    </source>
</evidence>
<dbReference type="InterPro" id="IPR001264">
    <property type="entry name" value="Glyco_trans_51"/>
</dbReference>
<dbReference type="EC" id="2.4.99.28" evidence="11"/>
<keyword evidence="2 11" id="KW-0997">Cell inner membrane</keyword>
<comment type="function">
    <text evidence="11">Peptidoglycan polymerase that catalyzes glycan chain elongation from lipid-linked precursors.</text>
</comment>
<evidence type="ECO:0000256" key="3">
    <source>
        <dbReference type="ARBA" id="ARBA00022676"/>
    </source>
</evidence>
<dbReference type="PANTHER" id="PTHR30400:SF0">
    <property type="entry name" value="BIOSYNTHETIC PEPTIDOGLYCAN TRANSGLYCOSYLASE"/>
    <property type="match status" value="1"/>
</dbReference>
<comment type="similarity">
    <text evidence="11">Belongs to the glycosyltransferase 51 family.</text>
</comment>
<proteinExistence type="inferred from homology"/>
<keyword evidence="6 11" id="KW-0133">Cell shape</keyword>
<comment type="pathway">
    <text evidence="11">Cell wall biogenesis; peptidoglycan biosynthesis.</text>
</comment>
<dbReference type="GO" id="GO:0008955">
    <property type="term" value="F:peptidoglycan glycosyltransferase activity"/>
    <property type="evidence" value="ECO:0007669"/>
    <property type="project" value="UniProtKB-UniRule"/>
</dbReference>
<dbReference type="RefSeq" id="WP_070934044.1">
    <property type="nucleotide sequence ID" value="NZ_MIPT01000001.1"/>
</dbReference>
<dbReference type="AlphaFoldDB" id="A0A1S1HE77"/>
<evidence type="ECO:0000313" key="13">
    <source>
        <dbReference type="EMBL" id="OHT20524.1"/>
    </source>
</evidence>
<dbReference type="Proteomes" id="UP000179467">
    <property type="component" value="Unassembled WGS sequence"/>
</dbReference>
<dbReference type="InterPro" id="IPR036950">
    <property type="entry name" value="PBP_transglycosylase"/>
</dbReference>
<keyword evidence="7 11" id="KW-0573">Peptidoglycan synthesis</keyword>
<organism evidence="13 14">
    <name type="scientific">Edaphosphingomonas haloaromaticamans</name>
    <dbReference type="NCBI Taxonomy" id="653954"/>
    <lineage>
        <taxon>Bacteria</taxon>
        <taxon>Pseudomonadati</taxon>
        <taxon>Pseudomonadota</taxon>
        <taxon>Alphaproteobacteria</taxon>
        <taxon>Sphingomonadales</taxon>
        <taxon>Rhizorhabdaceae</taxon>
        <taxon>Edaphosphingomonas</taxon>
    </lineage>
</organism>
<evidence type="ECO:0000256" key="4">
    <source>
        <dbReference type="ARBA" id="ARBA00022679"/>
    </source>
</evidence>
<feature type="transmembrane region" description="Helical" evidence="11">
    <location>
        <begin position="21"/>
        <end position="43"/>
    </location>
</feature>
<dbReference type="UniPathway" id="UPA00219"/>
<dbReference type="GO" id="GO:0009252">
    <property type="term" value="P:peptidoglycan biosynthetic process"/>
    <property type="evidence" value="ECO:0007669"/>
    <property type="project" value="UniProtKB-UniRule"/>
</dbReference>
<evidence type="ECO:0000256" key="2">
    <source>
        <dbReference type="ARBA" id="ARBA00022519"/>
    </source>
</evidence>
<evidence type="ECO:0000256" key="11">
    <source>
        <dbReference type="HAMAP-Rule" id="MF_00766"/>
    </source>
</evidence>
<evidence type="ECO:0000256" key="6">
    <source>
        <dbReference type="ARBA" id="ARBA00022960"/>
    </source>
</evidence>
<dbReference type="HAMAP" id="MF_00766">
    <property type="entry name" value="PGT_MtgA"/>
    <property type="match status" value="1"/>
</dbReference>
<gene>
    <name evidence="13" type="primary">pbpG_2</name>
    <name evidence="11" type="synonym">mtgA</name>
    <name evidence="13" type="ORF">BHE75_02522</name>
</gene>
<evidence type="ECO:0000256" key="8">
    <source>
        <dbReference type="ARBA" id="ARBA00022989"/>
    </source>
</evidence>
<dbReference type="Gene3D" id="1.10.3810.10">
    <property type="entry name" value="Biosynthetic peptidoglycan transglycosylase-like"/>
    <property type="match status" value="1"/>
</dbReference>
<keyword evidence="9 11" id="KW-0472">Membrane</keyword>
<evidence type="ECO:0000313" key="14">
    <source>
        <dbReference type="Proteomes" id="UP000179467"/>
    </source>
</evidence>
<reference evidence="13 14" key="1">
    <citation type="submission" date="2016-09" db="EMBL/GenBank/DDBJ databases">
        <title>Metabolic pathway, cell adaptation mechanisms and a novel monoxygenase revealed through proteogenomic-transcription analysis of a Sphingomonas haloaromaticamans strain degrading the fungicide ortho-phenylphenol.</title>
        <authorList>
            <person name="Perruchon C."/>
            <person name="Papadopoulou E.S."/>
            <person name="Rousidou C."/>
            <person name="Vasileiadis S."/>
            <person name="Tanou G."/>
            <person name="Amoutzias G."/>
            <person name="Molassiotis A."/>
            <person name="Karpouzas D.G."/>
        </authorList>
    </citation>
    <scope>NUCLEOTIDE SEQUENCE [LARGE SCALE GENOMIC DNA]</scope>
    <source>
        <strain evidence="13 14">P3</strain>
    </source>
</reference>
<dbReference type="GO" id="GO:0016763">
    <property type="term" value="F:pentosyltransferase activity"/>
    <property type="evidence" value="ECO:0007669"/>
    <property type="project" value="InterPro"/>
</dbReference>
<keyword evidence="10 11" id="KW-0961">Cell wall biogenesis/degradation</keyword>
<sequence>MAKAKRTGRKRKPATTSWPRRILRWSIRGAIAFVAGSLIWVLIYKFVPPPVTFTMIGNAVDGRGIHKDWMSLSRMDPNMARAAIGGEDWNFCSHNGFDFKAIQQAMKENADGGRIRGGSTISQQTAKNAFLWQGGGYFRKGLEAWFTVLIETIWGKKRIMEVYLNIAETGIGTYGANAGAQRYFRHDASHLTATEAARIAAVLPLPKKREAVAPTGFTRRHGNRIATRIGVVQRSGFDRCLR</sequence>
<keyword evidence="3 11" id="KW-0328">Glycosyltransferase</keyword>
<keyword evidence="5 11" id="KW-0812">Transmembrane</keyword>
<dbReference type="NCBIfam" id="TIGR02070">
    <property type="entry name" value="mono_pep_trsgly"/>
    <property type="match status" value="1"/>
</dbReference>
<keyword evidence="4 11" id="KW-0808">Transferase</keyword>
<accession>A0A1S1HE77</accession>
<evidence type="ECO:0000259" key="12">
    <source>
        <dbReference type="Pfam" id="PF00912"/>
    </source>
</evidence>
<comment type="catalytic activity">
    <reaction evidence="11">
        <text>[GlcNAc-(1-&gt;4)-Mur2Ac(oyl-L-Ala-gamma-D-Glu-L-Lys-D-Ala-D-Ala)](n)-di-trans,octa-cis-undecaprenyl diphosphate + beta-D-GlcNAc-(1-&gt;4)-Mur2Ac(oyl-L-Ala-gamma-D-Glu-L-Lys-D-Ala-D-Ala)-di-trans,octa-cis-undecaprenyl diphosphate = [GlcNAc-(1-&gt;4)-Mur2Ac(oyl-L-Ala-gamma-D-Glu-L-Lys-D-Ala-D-Ala)](n+1)-di-trans,octa-cis-undecaprenyl diphosphate + di-trans,octa-cis-undecaprenyl diphosphate + H(+)</text>
        <dbReference type="Rhea" id="RHEA:23708"/>
        <dbReference type="Rhea" id="RHEA-COMP:9602"/>
        <dbReference type="Rhea" id="RHEA-COMP:9603"/>
        <dbReference type="ChEBI" id="CHEBI:15378"/>
        <dbReference type="ChEBI" id="CHEBI:58405"/>
        <dbReference type="ChEBI" id="CHEBI:60033"/>
        <dbReference type="ChEBI" id="CHEBI:78435"/>
        <dbReference type="EC" id="2.4.99.28"/>
    </reaction>
</comment>
<dbReference type="OrthoDB" id="9766909at2"/>
<dbReference type="SUPFAM" id="SSF53955">
    <property type="entry name" value="Lysozyme-like"/>
    <property type="match status" value="1"/>
</dbReference>
<name>A0A1S1HE77_9SPHN</name>
<comment type="caution">
    <text evidence="13">The sequence shown here is derived from an EMBL/GenBank/DDBJ whole genome shotgun (WGS) entry which is preliminary data.</text>
</comment>
<dbReference type="GO" id="GO:0009274">
    <property type="term" value="C:peptidoglycan-based cell wall"/>
    <property type="evidence" value="ECO:0007669"/>
    <property type="project" value="InterPro"/>
</dbReference>
<dbReference type="GO" id="GO:0005886">
    <property type="term" value="C:plasma membrane"/>
    <property type="evidence" value="ECO:0007669"/>
    <property type="project" value="UniProtKB-SubCell"/>
</dbReference>
<evidence type="ECO:0000256" key="1">
    <source>
        <dbReference type="ARBA" id="ARBA00022475"/>
    </source>
</evidence>
<comment type="subcellular location">
    <subcellularLocation>
        <location evidence="11">Cell inner membrane</location>
        <topology evidence="11">Single-pass membrane protein</topology>
    </subcellularLocation>
</comment>
<dbReference type="InterPro" id="IPR023346">
    <property type="entry name" value="Lysozyme-like_dom_sf"/>
</dbReference>
<evidence type="ECO:0000256" key="5">
    <source>
        <dbReference type="ARBA" id="ARBA00022692"/>
    </source>
</evidence>
<protein>
    <recommendedName>
        <fullName evidence="11">Biosynthetic peptidoglycan transglycosylase</fullName>
        <ecNumber evidence="11">2.4.99.28</ecNumber>
    </recommendedName>
    <alternativeName>
        <fullName evidence="11">Glycan polymerase</fullName>
    </alternativeName>
    <alternativeName>
        <fullName evidence="11">Peptidoglycan glycosyltransferase MtgA</fullName>
        <shortName evidence="11">PGT</shortName>
    </alternativeName>
</protein>
<dbReference type="PANTHER" id="PTHR30400">
    <property type="entry name" value="MONOFUNCTIONAL BIOSYNTHETIC PEPTIDOGLYCAN TRANSGLYCOSYLASE"/>
    <property type="match status" value="1"/>
</dbReference>
<keyword evidence="8 11" id="KW-1133">Transmembrane helix</keyword>
<evidence type="ECO:0000256" key="9">
    <source>
        <dbReference type="ARBA" id="ARBA00023136"/>
    </source>
</evidence>